<accession>S9UQI4</accession>
<keyword evidence="2" id="KW-1185">Reference proteome</keyword>
<gene>
    <name evidence="1" type="ORF">STCU_02452</name>
</gene>
<name>S9UQI4_9TRYP</name>
<dbReference type="Proteomes" id="UP000015354">
    <property type="component" value="Unassembled WGS sequence"/>
</dbReference>
<comment type="caution">
    <text evidence="1">The sequence shown here is derived from an EMBL/GenBank/DDBJ whole genome shotgun (WGS) entry which is preliminary data.</text>
</comment>
<reference evidence="1 2" key="1">
    <citation type="journal article" date="2013" name="PLoS ONE">
        <title>Predicting the Proteins of Angomonas deanei, Strigomonas culicis and Their Respective Endosymbionts Reveals New Aspects of the Trypanosomatidae Family.</title>
        <authorList>
            <person name="Motta M.C."/>
            <person name="Martins A.C."/>
            <person name="de Souza S.S."/>
            <person name="Catta-Preta C.M."/>
            <person name="Silva R."/>
            <person name="Klein C.C."/>
            <person name="de Almeida L.G."/>
            <person name="de Lima Cunha O."/>
            <person name="Ciapina L.P."/>
            <person name="Brocchi M."/>
            <person name="Colabardini A.C."/>
            <person name="de Araujo Lima B."/>
            <person name="Machado C.R."/>
            <person name="de Almeida Soares C.M."/>
            <person name="Probst C.M."/>
            <person name="de Menezes C.B."/>
            <person name="Thompson C.E."/>
            <person name="Bartholomeu D.C."/>
            <person name="Gradia D.F."/>
            <person name="Pavoni D.P."/>
            <person name="Grisard E.C."/>
            <person name="Fantinatti-Garboggini F."/>
            <person name="Marchini F.K."/>
            <person name="Rodrigues-Luiz G.F."/>
            <person name="Wagner G."/>
            <person name="Goldman G.H."/>
            <person name="Fietto J.L."/>
            <person name="Elias M.C."/>
            <person name="Goldman M.H."/>
            <person name="Sagot M.F."/>
            <person name="Pereira M."/>
            <person name="Stoco P.H."/>
            <person name="de Mendonca-Neto R.P."/>
            <person name="Teixeira S.M."/>
            <person name="Maciel T.E."/>
            <person name="de Oliveira Mendes T.A."/>
            <person name="Urmenyi T.P."/>
            <person name="de Souza W."/>
            <person name="Schenkman S."/>
            <person name="de Vasconcelos A.T."/>
        </authorList>
    </citation>
    <scope>NUCLEOTIDE SEQUENCE [LARGE SCALE GENOMIC DNA]</scope>
</reference>
<dbReference type="OrthoDB" id="270329at2759"/>
<sequence length="274" mass="30720">MFSRSSATVLATQLRARGAWRTSALRTPQRHLEYWGLGVTGRTQPYAQGDVLPRADNTRTGVNKPSSAAASLTGNPLSIAYDSDTIFNVEGFGPAEKEHYVAFRGLAKHKREKIGDQQGPGTATIIREMLEPDVQLSLNEAWWNRVLRDFPSLREPCTPAFRAAWQDFYVAALDVAHEDAAVTALAKPFLREQMQKNFISYAMVWRLAERLADAVCDAPHTSVYERRASRIAIEHVTKLALDTIADEPWAHQDATNPLFVDISNFRAWHEAGNW</sequence>
<evidence type="ECO:0000313" key="1">
    <source>
        <dbReference type="EMBL" id="EPY33172.1"/>
    </source>
</evidence>
<proteinExistence type="predicted"/>
<dbReference type="AlphaFoldDB" id="S9UQI4"/>
<dbReference type="EMBL" id="ATMH01002452">
    <property type="protein sequence ID" value="EPY33172.1"/>
    <property type="molecule type" value="Genomic_DNA"/>
</dbReference>
<organism evidence="1 2">
    <name type="scientific">Strigomonas culicis</name>
    <dbReference type="NCBI Taxonomy" id="28005"/>
    <lineage>
        <taxon>Eukaryota</taxon>
        <taxon>Discoba</taxon>
        <taxon>Euglenozoa</taxon>
        <taxon>Kinetoplastea</taxon>
        <taxon>Metakinetoplastina</taxon>
        <taxon>Trypanosomatida</taxon>
        <taxon>Trypanosomatidae</taxon>
        <taxon>Strigomonadinae</taxon>
        <taxon>Strigomonas</taxon>
    </lineage>
</organism>
<evidence type="ECO:0000313" key="2">
    <source>
        <dbReference type="Proteomes" id="UP000015354"/>
    </source>
</evidence>
<protein>
    <submittedName>
        <fullName evidence="1">Uncharacterized protein</fullName>
    </submittedName>
</protein>